<evidence type="ECO:0000256" key="3">
    <source>
        <dbReference type="ARBA" id="ARBA00022946"/>
    </source>
</evidence>
<dbReference type="EMBL" id="KV864114">
    <property type="protein sequence ID" value="ONK54822.1"/>
    <property type="molecule type" value="Genomic_DNA"/>
</dbReference>
<accession>A0A1R3L5C7</accession>
<keyword evidence="2" id="KW-0806">Transcription termination</keyword>
<evidence type="ECO:0000313" key="4">
    <source>
        <dbReference type="EMBL" id="ONK54822.1"/>
    </source>
</evidence>
<keyword evidence="3" id="KW-0809">Transit peptide</keyword>
<dbReference type="Gene3D" id="1.25.70.10">
    <property type="entry name" value="Transcription termination factor 3, mitochondrial"/>
    <property type="match status" value="1"/>
</dbReference>
<name>A0A1R3L5C7_ASPOF</name>
<reference evidence="5" key="1">
    <citation type="journal article" date="2017" name="Nat. Commun.">
        <title>The asparagus genome sheds light on the origin and evolution of a young Y chromosome.</title>
        <authorList>
            <person name="Harkess A."/>
            <person name="Zhou J."/>
            <person name="Xu C."/>
            <person name="Bowers J.E."/>
            <person name="Van der Hulst R."/>
            <person name="Ayyampalayam S."/>
            <person name="Mercati F."/>
            <person name="Riccardi P."/>
            <person name="McKain M.R."/>
            <person name="Kakrana A."/>
            <person name="Tang H."/>
            <person name="Ray J."/>
            <person name="Groenendijk J."/>
            <person name="Arikit S."/>
            <person name="Mathioni S.M."/>
            <person name="Nakano M."/>
            <person name="Shan H."/>
            <person name="Telgmann-Rauber A."/>
            <person name="Kanno A."/>
            <person name="Yue Z."/>
            <person name="Chen H."/>
            <person name="Li W."/>
            <person name="Chen Y."/>
            <person name="Xu X."/>
            <person name="Zhang Y."/>
            <person name="Luo S."/>
            <person name="Chen H."/>
            <person name="Gao J."/>
            <person name="Mao Z."/>
            <person name="Pires J.C."/>
            <person name="Luo M."/>
            <person name="Kudrna D."/>
            <person name="Wing R.A."/>
            <person name="Meyers B.C."/>
            <person name="Yi K."/>
            <person name="Kong H."/>
            <person name="Lavrijsen P."/>
            <person name="Sunseri F."/>
            <person name="Falavigna A."/>
            <person name="Ye Y."/>
            <person name="Leebens-Mack J.H."/>
            <person name="Chen G."/>
        </authorList>
    </citation>
    <scope>NUCLEOTIDE SEQUENCE [LARGE SCALE GENOMIC DNA]</scope>
    <source>
        <strain evidence="5">cv. DH0086</strain>
    </source>
</reference>
<evidence type="ECO:0000256" key="1">
    <source>
        <dbReference type="ARBA" id="ARBA00007692"/>
    </source>
</evidence>
<dbReference type="GO" id="GO:0003676">
    <property type="term" value="F:nucleic acid binding"/>
    <property type="evidence" value="ECO:0007669"/>
    <property type="project" value="InterPro"/>
</dbReference>
<dbReference type="OrthoDB" id="637682at2759"/>
<sequence>MEEMGKVVTANVGLKERTWVEVLADKNEVESKAFMILSEPIQRKMILNVLERIDAFYMSSMTSRRRLVFLIQNMGFIIEHLLEFPEYLGVSLDKHIVPRCNVIEHLKSIGGLSFDVQFKHFVRLSRVNFFNLYVKPYPKCEKIFGGVVREREVRPRHPPRLWKMFKPKKFPDSKEYVRNMKLFVESLV</sequence>
<proteinExistence type="inferred from homology"/>
<evidence type="ECO:0000256" key="2">
    <source>
        <dbReference type="ARBA" id="ARBA00022472"/>
    </source>
</evidence>
<evidence type="ECO:0000313" key="5">
    <source>
        <dbReference type="Proteomes" id="UP000243459"/>
    </source>
</evidence>
<dbReference type="InterPro" id="IPR003690">
    <property type="entry name" value="MTERF"/>
</dbReference>
<dbReference type="GO" id="GO:0006353">
    <property type="term" value="P:DNA-templated transcription termination"/>
    <property type="evidence" value="ECO:0007669"/>
    <property type="project" value="UniProtKB-KW"/>
</dbReference>
<keyword evidence="5" id="KW-1185">Reference proteome</keyword>
<organism evidence="4 5">
    <name type="scientific">Asparagus officinalis</name>
    <name type="common">Garden asparagus</name>
    <dbReference type="NCBI Taxonomy" id="4686"/>
    <lineage>
        <taxon>Eukaryota</taxon>
        <taxon>Viridiplantae</taxon>
        <taxon>Streptophyta</taxon>
        <taxon>Embryophyta</taxon>
        <taxon>Tracheophyta</taxon>
        <taxon>Spermatophyta</taxon>
        <taxon>Magnoliopsida</taxon>
        <taxon>Liliopsida</taxon>
        <taxon>Asparagales</taxon>
        <taxon>Asparagaceae</taxon>
        <taxon>Asparagoideae</taxon>
        <taxon>Asparagus</taxon>
    </lineage>
</organism>
<dbReference type="Pfam" id="PF02536">
    <property type="entry name" value="mTERF"/>
    <property type="match status" value="1"/>
</dbReference>
<dbReference type="AlphaFoldDB" id="A0A1R3L5C7"/>
<dbReference type="Proteomes" id="UP000243459">
    <property type="component" value="Unassembled WGS sequence"/>
</dbReference>
<gene>
    <name evidence="4" type="ORF">A4U43_UnF10970</name>
</gene>
<dbReference type="InterPro" id="IPR038538">
    <property type="entry name" value="MTERF_sf"/>
</dbReference>
<keyword evidence="2" id="KW-0804">Transcription</keyword>
<keyword evidence="2" id="KW-0805">Transcription regulation</keyword>
<dbReference type="Gramene" id="ONK54822">
    <property type="protein sequence ID" value="ONK54822"/>
    <property type="gene ID" value="A4U43_UnF10970"/>
</dbReference>
<protein>
    <submittedName>
        <fullName evidence="4">Uncharacterized protein</fullName>
    </submittedName>
</protein>
<comment type="similarity">
    <text evidence="1">Belongs to the mTERF family.</text>
</comment>